<feature type="region of interest" description="Disordered" evidence="2">
    <location>
        <begin position="1328"/>
        <end position="1513"/>
    </location>
</feature>
<feature type="region of interest" description="Disordered" evidence="2">
    <location>
        <begin position="2044"/>
        <end position="2081"/>
    </location>
</feature>
<feature type="region of interest" description="Disordered" evidence="2">
    <location>
        <begin position="2604"/>
        <end position="2631"/>
    </location>
</feature>
<keyword evidence="1" id="KW-0175">Coiled coil</keyword>
<feature type="region of interest" description="Disordered" evidence="2">
    <location>
        <begin position="2880"/>
        <end position="2960"/>
    </location>
</feature>
<feature type="compositionally biased region" description="Basic and acidic residues" evidence="2">
    <location>
        <begin position="1566"/>
        <end position="1581"/>
    </location>
</feature>
<feature type="compositionally biased region" description="Polar residues" evidence="2">
    <location>
        <begin position="1365"/>
        <end position="1374"/>
    </location>
</feature>
<sequence length="3162" mass="343863">MYLMQTVSHPPVPRNKVITVMDPPIEAVKKQKTKWTLGSLFRRRTTNKQQQEAAESSSEEEADKKQHQRSFLSHRRSNRKRSERKAKEKSAKIKIEQQPWSGSANSLAGSSEGFGSHSSLSRRDRRELVKARVEATRRDSSSDDNDFTLHQSSSLTRFKSDDSLSSLNRRTRAARTERYMKRIEKSSESSEYHPANNATWNATVVSYRETSPFVRAVSATPSPVVSPKMGHRPLPPQMMSPPRSRRSYCCEQPPPFMPRNNPTPQMYASSAFLPFSPKQAPPPPPRDPQRRFMGTPQQYANVEAKPVYRSRSDHQLPQGDYANTSIFPSSSQTQFKYLADRTPRSRRPIHVIPVHEQSPECILPMPPAWLNEPPQPAKKQSTSPPIRRVSSIEVTLRTPSKTPPPPPVRRYSRQSSVSSVEDEMPKVHAKPAMVTASTNLEDALNELEEIYQSLQLGDEDLLDRAERRDLPTAFQLKRASSVDVSDDGIVLKRTSRAPPLRRSGVPDLVTDDMAYRRLKNPTTGPPAKDRTSGSYLLVSPALSPIPVQTLDPEEPNTTFDDMSYRAIKDANLMGNKVLDPQPPFGIPLTPAPPAANSDYLHAKPTDKYRSTFRPRKTPDLVNDDLAFRNLRKDNNKVGELKHKRAVRSLSANLMNLMEQRDEIEKTQSLGNLPESLQVLLEGSELRSSPGSRPPPSWVERAHLLDTSTETLTQSRANLRSLRNSFLSSDAESRPLSLFVPSNQISPIKEVETAVPANASTDYSEQFDEERLEELLSALAQEAQDTSEKLGKELERLRDGSHSVEDLTKSPTFYQGNQCAALKFEPVSLNATSSYLPVYNHTECETNLPKALHEDINNNSKMKFETEQAPESLSSSEPDEINVDLAEIECNGSQFVAPELISSTESPRSRTLSIQSELCTIHEECHREEDLDIEGISVEIVTESESIQAEIEENVLSESKDYNMVAEVASEISDIEIIVDEIVEAQHIDDEHANELEEENIEDSSLSSSEEIEDDEACTRFGVPKLNFDNLNENAEYEEADFETIFKQSFSDDKKEEAVLAYEKLSSDVTVESANNALTCELIHVSSENNSLCLSSNNSSLLTLNTESNLKLSETISDTSLIVPDATIASPETFSESSVPDMVQLTEVDQASDYSDDLSDKTIEPQGLERLDDENVTDEVEKNETEVNESIEEAEQFSLTDHSTLLLPLLQMAREENNKSSSTFQRTVEKLDALIAAASTDIDAPCDFENNNCKGGKDEPAAEDDREADFDRSFASSLRHDPSQSAFRTPPGHRSPSIRNVFQVAEPCVEAMNSQIKASEKRRLMSVNLNGSPSKVDKSDSTSPSSSGLDNGEKSPTKRPQRKSAELSQIRTTRTSRLRAAAANASSPSSDSALSDSKPTARLKSTVPPVRKLLVDYPDSSSSSREGTPLGKNIAKLDETGDKSAKRKSVLNKANAEKLSSGESTTDDGSSRLKNRMAPSPKSSTTCRSLRPTSNQPSSSQNLRNASDPAKVESKKIIEVGKSELSKRADNLLARYKECDSRLDNLAARKASRNKAAPMAKKILHSATKENEKNIDKARAKDEVEEEEAPKKILAPNNSSEKSSAGNSAANSRQSPVKERKTSILKKKSIDDATGPVSILKHEVASSVQPSVSVKAPSPRPQSILKKKSSVDEPSCEERSGEEFEDEPQGILKRKSSTSNKGKMHTILKKKSSEELLPEDSSGRRSAEGDESNYSSANSSPVRRSPSVKVEEGVIRNQVNLTLRFNQQADQEDGPFESACLSASEDENSRRGPSVSERAQLFMRLQEMHRLPSNDTPSTSKGFATSSGDDLPPMVTTRRERAKRFSTQPVTSEEVDEAKSQISVGPEPISIPTPATMTGDSDDEEEEPSSLSLAERVRLFTQKIEQQNRQPKEGQPVQKRTVKKQVTSTRFRTLPVTDAEVEGFSNTLGTRHQPSGLDGLVARAAMETSRSDPIDVDPRPRGILKHCSSMGSNSYPPLSTEPLIPPEETDIVRGILKIPASVIANALGSQQQSAFSSSFKSALKKESSTDERSNQSPTRSILKTGKVEEWTESSSEEEINSGEIKENLASLLNDVATQAEEERTILSSDTECDTSSSGGREVKKIISSAIEYRDTVATLTATASAVHQQQQGVAPEQEPKQRASSAEEASSWGPPPAAEPPKVVKKFEAAIKPAENEQGKKESDSVSKISIAERLALLKQNGETEWKKRVPRASPGDELASNGNKDAGYKCEVVVGPTGEAFASVGSGARSLVREWCASSSHTTVSSQSVQRKSVVMILVLLTAGGVFLVVLYNLLFKKNTPIEDDKKNILPMSELPLSETYPPVRSEPPPLLSVHAPEIKVNVETTAAPAAPVEEVVVAAPAEAAVVFATPAQAVLPPQEENWVIEADELTAQSTGTEVLKVADLSTPSIASCSATLSEIDNTLKRLESRITSVVQDSNELTADEESYLLQNTQDLLLTGEVAASAAPVSSENESAAAGKGDEEAANILRDVKPTAEEITVEISQPTSVSLADIEQQIIALAEKEAQVVTKIESEIADAAETVVAAEPEQKTSVETKIVPAEVQTGIFQATPVAVAEEPVVETPVPAPSEVSPVEAVAPEPERTAPLTPEKESVVAETIESVNVSTVEITVTEPVAEASDPVLESVAPQADKASVEAFKTDDSAEMPIVESPILESVVGPVTETPGTVVEPTPNLPISEVIAQESIPLVEAVVPVEEIPIAESVVESAAPKQVPEISLSESVNISVEEPKSIDAKEDPGSVEPFPAVEEVSSVSNISDSAAPGDIAAVPLESALETKAVVLETSFVPETHQLVPDISAELTDAVETLVLAEVPQKPTTEATSENVVEPLPAAVETAIEPVTEAPTESRMHEVVSSEPEIKSEEISEPERPDAVSSKISETKSDELLVEAPAKSPSTPDNSPDVSVSIDKPKSTVNVSSVSEEVDSVINEAVDILEKRLTEQVESAPEASKDEPQLVDISDNSPVTQTEIKEEKATESLVELVIEPPKESAGSVPDSSADKAEIKLETLAAAEPLILDEAAKTEEKVEGTPKPTEVATSLLVDLSEPKAAVEVDLESFVVVPKEKQVTADIDNVYTLIAECQSGITKEVAGSAPSDAPINSPTTTVSNPPTANEAANAPSANE</sequence>
<feature type="compositionally biased region" description="Polar residues" evidence="2">
    <location>
        <begin position="1595"/>
        <end position="1614"/>
    </location>
</feature>
<feature type="compositionally biased region" description="Polar residues" evidence="2">
    <location>
        <begin position="98"/>
        <end position="108"/>
    </location>
</feature>
<feature type="compositionally biased region" description="Polar residues" evidence="2">
    <location>
        <begin position="1756"/>
        <end position="1768"/>
    </location>
</feature>
<comment type="caution">
    <text evidence="3">The sequence shown here is derived from an EMBL/GenBank/DDBJ whole genome shotgun (WGS) entry which is preliminary data.</text>
</comment>
<feature type="region of interest" description="Disordered" evidence="2">
    <location>
        <begin position="41"/>
        <end position="149"/>
    </location>
</feature>
<keyword evidence="4" id="KW-1185">Reference proteome</keyword>
<evidence type="ECO:0000256" key="2">
    <source>
        <dbReference type="SAM" id="MobiDB-lite"/>
    </source>
</evidence>
<feature type="region of interest" description="Disordered" evidence="2">
    <location>
        <begin position="1809"/>
        <end position="1928"/>
    </location>
</feature>
<feature type="compositionally biased region" description="Polar residues" evidence="2">
    <location>
        <begin position="1812"/>
        <end position="1827"/>
    </location>
</feature>
<reference evidence="3 4" key="1">
    <citation type="submission" date="2020-04" db="EMBL/GenBank/DDBJ databases">
        <authorList>
            <person name="Alioto T."/>
            <person name="Alioto T."/>
            <person name="Gomez Garrido J."/>
        </authorList>
    </citation>
    <scope>NUCLEOTIDE SEQUENCE [LARGE SCALE GENOMIC DNA]</scope>
</reference>
<feature type="coiled-coil region" evidence="1">
    <location>
        <begin position="768"/>
        <end position="799"/>
    </location>
</feature>
<feature type="compositionally biased region" description="Basic and acidic residues" evidence="2">
    <location>
        <begin position="1434"/>
        <end position="1443"/>
    </location>
</feature>
<feature type="region of interest" description="Disordered" evidence="2">
    <location>
        <begin position="1275"/>
        <end position="1296"/>
    </location>
</feature>
<feature type="compositionally biased region" description="Low complexity" evidence="2">
    <location>
        <begin position="2604"/>
        <end position="2619"/>
    </location>
</feature>
<dbReference type="Proteomes" id="UP000494165">
    <property type="component" value="Unassembled WGS sequence"/>
</dbReference>
<evidence type="ECO:0000256" key="1">
    <source>
        <dbReference type="SAM" id="Coils"/>
    </source>
</evidence>
<feature type="region of interest" description="Disordered" evidence="2">
    <location>
        <begin position="397"/>
        <end position="426"/>
    </location>
</feature>
<feature type="region of interest" description="Disordered" evidence="2">
    <location>
        <begin position="2099"/>
        <end position="2119"/>
    </location>
</feature>
<gene>
    <name evidence="3" type="ORF">CLODIP_2_CD10575</name>
</gene>
<feature type="region of interest" description="Disordered" evidence="2">
    <location>
        <begin position="2980"/>
        <end position="3013"/>
    </location>
</feature>
<evidence type="ECO:0008006" key="5">
    <source>
        <dbReference type="Google" id="ProtNLM"/>
    </source>
</evidence>
<dbReference type="EMBL" id="CADEPI010000352">
    <property type="protein sequence ID" value="CAB3384473.1"/>
    <property type="molecule type" value="Genomic_DNA"/>
</dbReference>
<feature type="compositionally biased region" description="Basic and acidic residues" evidence="2">
    <location>
        <begin position="85"/>
        <end position="95"/>
    </location>
</feature>
<feature type="region of interest" description="Disordered" evidence="2">
    <location>
        <begin position="3127"/>
        <end position="3162"/>
    </location>
</feature>
<feature type="compositionally biased region" description="Basic and acidic residues" evidence="2">
    <location>
        <begin position="121"/>
        <end position="141"/>
    </location>
</feature>
<name>A0A8S1DTY0_9INSE</name>
<feature type="compositionally biased region" description="Low complexity" evidence="2">
    <location>
        <begin position="1377"/>
        <end position="1396"/>
    </location>
</feature>
<protein>
    <recommendedName>
        <fullName evidence="5">HP domain-containing protein</fullName>
    </recommendedName>
</protein>
<evidence type="ECO:0000313" key="3">
    <source>
        <dbReference type="EMBL" id="CAB3384473.1"/>
    </source>
</evidence>
<feature type="compositionally biased region" description="Basic and acidic residues" evidence="2">
    <location>
        <begin position="2885"/>
        <end position="2911"/>
    </location>
</feature>
<dbReference type="OrthoDB" id="7989901at2759"/>
<feature type="compositionally biased region" description="Acidic residues" evidence="2">
    <location>
        <begin position="2069"/>
        <end position="2079"/>
    </location>
</feature>
<feature type="compositionally biased region" description="Low complexity" evidence="2">
    <location>
        <begin position="3137"/>
        <end position="3162"/>
    </location>
</feature>
<feature type="compositionally biased region" description="Polar residues" evidence="2">
    <location>
        <begin position="2104"/>
        <end position="2117"/>
    </location>
</feature>
<feature type="compositionally biased region" description="Basic residues" evidence="2">
    <location>
        <begin position="1691"/>
        <end position="1709"/>
    </location>
</feature>
<feature type="region of interest" description="Disordered" evidence="2">
    <location>
        <begin position="1549"/>
        <end position="1796"/>
    </location>
</feature>
<feature type="region of interest" description="Disordered" evidence="2">
    <location>
        <begin position="220"/>
        <end position="247"/>
    </location>
</feature>
<accession>A0A8S1DTY0</accession>
<feature type="compositionally biased region" description="Low complexity" evidence="2">
    <location>
        <begin position="2162"/>
        <end position="2171"/>
    </location>
</feature>
<feature type="compositionally biased region" description="Low complexity" evidence="2">
    <location>
        <begin position="109"/>
        <end position="119"/>
    </location>
</feature>
<organism evidence="3 4">
    <name type="scientific">Cloeon dipterum</name>
    <dbReference type="NCBI Taxonomy" id="197152"/>
    <lineage>
        <taxon>Eukaryota</taxon>
        <taxon>Metazoa</taxon>
        <taxon>Ecdysozoa</taxon>
        <taxon>Arthropoda</taxon>
        <taxon>Hexapoda</taxon>
        <taxon>Insecta</taxon>
        <taxon>Pterygota</taxon>
        <taxon>Palaeoptera</taxon>
        <taxon>Ephemeroptera</taxon>
        <taxon>Pisciforma</taxon>
        <taxon>Baetidae</taxon>
        <taxon>Cloeon</taxon>
    </lineage>
</organism>
<feature type="compositionally biased region" description="Basic residues" evidence="2">
    <location>
        <begin position="66"/>
        <end position="84"/>
    </location>
</feature>
<proteinExistence type="predicted"/>
<feature type="compositionally biased region" description="Polar residues" evidence="2">
    <location>
        <begin position="1480"/>
        <end position="1504"/>
    </location>
</feature>
<feature type="region of interest" description="Disordered" evidence="2">
    <location>
        <begin position="2146"/>
        <end position="2180"/>
    </location>
</feature>
<evidence type="ECO:0000313" key="4">
    <source>
        <dbReference type="Proteomes" id="UP000494165"/>
    </source>
</evidence>
<feature type="compositionally biased region" description="Low complexity" evidence="2">
    <location>
        <begin position="1734"/>
        <end position="1747"/>
    </location>
</feature>
<feature type="compositionally biased region" description="Polar residues" evidence="2">
    <location>
        <begin position="2933"/>
        <end position="2943"/>
    </location>
</feature>